<name>A0A8H3FXN2_9LECA</name>
<feature type="chain" id="PRO_5034083519" evidence="1">
    <location>
        <begin position="17"/>
        <end position="88"/>
    </location>
</feature>
<proteinExistence type="predicted"/>
<keyword evidence="3" id="KW-1185">Reference proteome</keyword>
<sequence>MLLPTLVCLFIATAHCVDTTTSNVVTSNVASNPSSTLFTHTSPSNAGIFAPLAAPIYRNVTYGDAWILPSTTNDLGPRYPICECYNPG</sequence>
<organism evidence="2 3">
    <name type="scientific">Imshaugia aleurites</name>
    <dbReference type="NCBI Taxonomy" id="172621"/>
    <lineage>
        <taxon>Eukaryota</taxon>
        <taxon>Fungi</taxon>
        <taxon>Dikarya</taxon>
        <taxon>Ascomycota</taxon>
        <taxon>Pezizomycotina</taxon>
        <taxon>Lecanoromycetes</taxon>
        <taxon>OSLEUM clade</taxon>
        <taxon>Lecanoromycetidae</taxon>
        <taxon>Lecanorales</taxon>
        <taxon>Lecanorineae</taxon>
        <taxon>Parmeliaceae</taxon>
        <taxon>Imshaugia</taxon>
    </lineage>
</organism>
<dbReference type="EMBL" id="CAJPDT010000066">
    <property type="protein sequence ID" value="CAF9932581.1"/>
    <property type="molecule type" value="Genomic_DNA"/>
</dbReference>
<dbReference type="Proteomes" id="UP000664534">
    <property type="component" value="Unassembled WGS sequence"/>
</dbReference>
<gene>
    <name evidence="2" type="ORF">IMSHALPRED_008929</name>
</gene>
<reference evidence="2" key="1">
    <citation type="submission" date="2021-03" db="EMBL/GenBank/DDBJ databases">
        <authorList>
            <person name="Tagirdzhanova G."/>
        </authorList>
    </citation>
    <scope>NUCLEOTIDE SEQUENCE</scope>
</reference>
<accession>A0A8H3FXN2</accession>
<feature type="signal peptide" evidence="1">
    <location>
        <begin position="1"/>
        <end position="16"/>
    </location>
</feature>
<evidence type="ECO:0000256" key="1">
    <source>
        <dbReference type="SAM" id="SignalP"/>
    </source>
</evidence>
<evidence type="ECO:0000313" key="3">
    <source>
        <dbReference type="Proteomes" id="UP000664534"/>
    </source>
</evidence>
<evidence type="ECO:0000313" key="2">
    <source>
        <dbReference type="EMBL" id="CAF9932581.1"/>
    </source>
</evidence>
<comment type="caution">
    <text evidence="2">The sequence shown here is derived from an EMBL/GenBank/DDBJ whole genome shotgun (WGS) entry which is preliminary data.</text>
</comment>
<dbReference type="AlphaFoldDB" id="A0A8H3FXN2"/>
<feature type="non-terminal residue" evidence="2">
    <location>
        <position position="88"/>
    </location>
</feature>
<keyword evidence="1" id="KW-0732">Signal</keyword>
<protein>
    <submittedName>
        <fullName evidence="2">Uncharacterized protein</fullName>
    </submittedName>
</protein>